<dbReference type="Proteomes" id="UP000694568">
    <property type="component" value="Unplaced"/>
</dbReference>
<name>A0A8D0A0V5_SANLU</name>
<evidence type="ECO:0000313" key="3">
    <source>
        <dbReference type="Ensembl" id="ENSSLUP00000044278.1"/>
    </source>
</evidence>
<dbReference type="Ensembl" id="ENSSLUT00000045671.1">
    <property type="protein sequence ID" value="ENSSLUP00000044278.1"/>
    <property type="gene ID" value="ENSSLUG00000019606.1"/>
</dbReference>
<feature type="region of interest" description="Disordered" evidence="1">
    <location>
        <begin position="27"/>
        <end position="64"/>
    </location>
</feature>
<protein>
    <submittedName>
        <fullName evidence="3">Uncharacterized protein</fullName>
    </submittedName>
</protein>
<dbReference type="AlphaFoldDB" id="A0A8D0A0V5"/>
<evidence type="ECO:0000313" key="4">
    <source>
        <dbReference type="Proteomes" id="UP000694568"/>
    </source>
</evidence>
<feature type="chain" id="PRO_5034376609" evidence="2">
    <location>
        <begin position="18"/>
        <end position="88"/>
    </location>
</feature>
<evidence type="ECO:0000256" key="1">
    <source>
        <dbReference type="SAM" id="MobiDB-lite"/>
    </source>
</evidence>
<accession>A0A8D0A0V5</accession>
<keyword evidence="4" id="KW-1185">Reference proteome</keyword>
<feature type="signal peptide" evidence="2">
    <location>
        <begin position="1"/>
        <end position="17"/>
    </location>
</feature>
<reference evidence="3" key="1">
    <citation type="submission" date="2025-08" db="UniProtKB">
        <authorList>
            <consortium name="Ensembl"/>
        </authorList>
    </citation>
    <scope>IDENTIFICATION</scope>
</reference>
<sequence>MLSRLLGLFVLSSLCSAMLLPTNTNTSNEVYKEEDPNTHHWNSSLEDKEFSGSSESSGEIGPPWLPATRNIEKAAFKKKPVYVWTGPQ</sequence>
<reference evidence="3" key="2">
    <citation type="submission" date="2025-09" db="UniProtKB">
        <authorList>
            <consortium name="Ensembl"/>
        </authorList>
    </citation>
    <scope>IDENTIFICATION</scope>
</reference>
<proteinExistence type="predicted"/>
<evidence type="ECO:0000256" key="2">
    <source>
        <dbReference type="SAM" id="SignalP"/>
    </source>
</evidence>
<organism evidence="3 4">
    <name type="scientific">Sander lucioperca</name>
    <name type="common">Pike-perch</name>
    <name type="synonym">Perca lucioperca</name>
    <dbReference type="NCBI Taxonomy" id="283035"/>
    <lineage>
        <taxon>Eukaryota</taxon>
        <taxon>Metazoa</taxon>
        <taxon>Chordata</taxon>
        <taxon>Craniata</taxon>
        <taxon>Vertebrata</taxon>
        <taxon>Euteleostomi</taxon>
        <taxon>Actinopterygii</taxon>
        <taxon>Neopterygii</taxon>
        <taxon>Teleostei</taxon>
        <taxon>Neoteleostei</taxon>
        <taxon>Acanthomorphata</taxon>
        <taxon>Eupercaria</taxon>
        <taxon>Perciformes</taxon>
        <taxon>Percoidei</taxon>
        <taxon>Percidae</taxon>
        <taxon>Luciopercinae</taxon>
        <taxon>Sander</taxon>
    </lineage>
</organism>
<keyword evidence="2" id="KW-0732">Signal</keyword>